<organism evidence="9 10">
    <name type="scientific">Decorospora gaudefroyi</name>
    <dbReference type="NCBI Taxonomy" id="184978"/>
    <lineage>
        <taxon>Eukaryota</taxon>
        <taxon>Fungi</taxon>
        <taxon>Dikarya</taxon>
        <taxon>Ascomycota</taxon>
        <taxon>Pezizomycotina</taxon>
        <taxon>Dothideomycetes</taxon>
        <taxon>Pleosporomycetidae</taxon>
        <taxon>Pleosporales</taxon>
        <taxon>Pleosporineae</taxon>
        <taxon>Pleosporaceae</taxon>
        <taxon>Decorospora</taxon>
    </lineage>
</organism>
<dbReference type="AlphaFoldDB" id="A0A6A5K3F1"/>
<dbReference type="OrthoDB" id="10006572at2759"/>
<dbReference type="Proteomes" id="UP000800040">
    <property type="component" value="Unassembled WGS sequence"/>
</dbReference>
<evidence type="ECO:0000259" key="8">
    <source>
        <dbReference type="PROSITE" id="PS51088"/>
    </source>
</evidence>
<evidence type="ECO:0000256" key="3">
    <source>
        <dbReference type="ARBA" id="ARBA00023015"/>
    </source>
</evidence>
<dbReference type="PROSITE" id="PS51088">
    <property type="entry name" value="TEA_2"/>
    <property type="match status" value="1"/>
</dbReference>
<keyword evidence="5" id="KW-0539">Nucleus</keyword>
<dbReference type="InterPro" id="IPR050937">
    <property type="entry name" value="TEC1_TEAD_TF"/>
</dbReference>
<comment type="subcellular location">
    <subcellularLocation>
        <location evidence="1">Nucleus</location>
    </subcellularLocation>
</comment>
<dbReference type="GO" id="GO:0005667">
    <property type="term" value="C:transcription regulator complex"/>
    <property type="evidence" value="ECO:0007669"/>
    <property type="project" value="TreeGrafter"/>
</dbReference>
<feature type="compositionally biased region" description="Polar residues" evidence="7">
    <location>
        <begin position="35"/>
        <end position="53"/>
    </location>
</feature>
<dbReference type="PANTHER" id="PTHR11834">
    <property type="entry name" value="TRANSCRIPTIONAL ENHANCER FACTOR TEF RELATED"/>
    <property type="match status" value="1"/>
</dbReference>
<dbReference type="Gene3D" id="6.10.20.40">
    <property type="entry name" value="TEA/ATTS domain"/>
    <property type="match status" value="1"/>
</dbReference>
<keyword evidence="10" id="KW-1185">Reference proteome</keyword>
<keyword evidence="4" id="KW-0804">Transcription</keyword>
<dbReference type="EMBL" id="ML975359">
    <property type="protein sequence ID" value="KAF1831589.1"/>
    <property type="molecule type" value="Genomic_DNA"/>
</dbReference>
<evidence type="ECO:0000313" key="10">
    <source>
        <dbReference type="Proteomes" id="UP000800040"/>
    </source>
</evidence>
<name>A0A6A5K3F1_9PLEO</name>
<feature type="domain" description="TEA" evidence="8">
    <location>
        <begin position="138"/>
        <end position="214"/>
    </location>
</feature>
<evidence type="ECO:0000256" key="6">
    <source>
        <dbReference type="PROSITE-ProRule" id="PRU00505"/>
    </source>
</evidence>
<gene>
    <name evidence="9" type="ORF">BDW02DRAFT_581921</name>
</gene>
<protein>
    <recommendedName>
        <fullName evidence="8">TEA domain-containing protein</fullName>
    </recommendedName>
</protein>
<comment type="similarity">
    <text evidence="2">Belongs to the TEC1 family.</text>
</comment>
<reference evidence="9" key="1">
    <citation type="submission" date="2020-01" db="EMBL/GenBank/DDBJ databases">
        <authorList>
            <consortium name="DOE Joint Genome Institute"/>
            <person name="Haridas S."/>
            <person name="Albert R."/>
            <person name="Binder M."/>
            <person name="Bloem J."/>
            <person name="Labutti K."/>
            <person name="Salamov A."/>
            <person name="Andreopoulos B."/>
            <person name="Baker S.E."/>
            <person name="Barry K."/>
            <person name="Bills G."/>
            <person name="Bluhm B.H."/>
            <person name="Cannon C."/>
            <person name="Castanera R."/>
            <person name="Culley D.E."/>
            <person name="Daum C."/>
            <person name="Ezra D."/>
            <person name="Gonzalez J.B."/>
            <person name="Henrissat B."/>
            <person name="Kuo A."/>
            <person name="Liang C."/>
            <person name="Lipzen A."/>
            <person name="Lutzoni F."/>
            <person name="Magnuson J."/>
            <person name="Mondo S."/>
            <person name="Nolan M."/>
            <person name="Ohm R."/>
            <person name="Pangilinan J."/>
            <person name="Park H.-J."/>
            <person name="Ramirez L."/>
            <person name="Alfaro M."/>
            <person name="Sun H."/>
            <person name="Tritt A."/>
            <person name="Yoshinaga Y."/>
            <person name="Zwiers L.-H."/>
            <person name="Turgeon B.G."/>
            <person name="Goodwin S.B."/>
            <person name="Spatafora J.W."/>
            <person name="Crous P.W."/>
            <person name="Grigoriev I.V."/>
        </authorList>
    </citation>
    <scope>NUCLEOTIDE SEQUENCE</scope>
    <source>
        <strain evidence="9">P77</strain>
    </source>
</reference>
<dbReference type="InterPro" id="IPR038096">
    <property type="entry name" value="TEA/ATTS_sf"/>
</dbReference>
<dbReference type="Pfam" id="PF01285">
    <property type="entry name" value="TEA"/>
    <property type="match status" value="1"/>
</dbReference>
<feature type="DNA-binding region" description="TEA" evidence="6">
    <location>
        <begin position="138"/>
        <end position="214"/>
    </location>
</feature>
<dbReference type="GO" id="GO:0005634">
    <property type="term" value="C:nucleus"/>
    <property type="evidence" value="ECO:0007669"/>
    <property type="project" value="UniProtKB-SubCell"/>
</dbReference>
<dbReference type="SMART" id="SM00426">
    <property type="entry name" value="TEA"/>
    <property type="match status" value="1"/>
</dbReference>
<keyword evidence="3" id="KW-0805">Transcription regulation</keyword>
<proteinExistence type="inferred from homology"/>
<evidence type="ECO:0000256" key="7">
    <source>
        <dbReference type="SAM" id="MobiDB-lite"/>
    </source>
</evidence>
<dbReference type="InterPro" id="IPR000818">
    <property type="entry name" value="TEA/ATTS_dom"/>
</dbReference>
<dbReference type="GO" id="GO:0000978">
    <property type="term" value="F:RNA polymerase II cis-regulatory region sequence-specific DNA binding"/>
    <property type="evidence" value="ECO:0007669"/>
    <property type="project" value="TreeGrafter"/>
</dbReference>
<evidence type="ECO:0000256" key="2">
    <source>
        <dbReference type="ARBA" id="ARBA00008421"/>
    </source>
</evidence>
<dbReference type="GO" id="GO:0000981">
    <property type="term" value="F:DNA-binding transcription factor activity, RNA polymerase II-specific"/>
    <property type="evidence" value="ECO:0007669"/>
    <property type="project" value="TreeGrafter"/>
</dbReference>
<feature type="region of interest" description="Disordered" evidence="7">
    <location>
        <begin position="1"/>
        <end position="68"/>
    </location>
</feature>
<evidence type="ECO:0000256" key="4">
    <source>
        <dbReference type="ARBA" id="ARBA00023163"/>
    </source>
</evidence>
<accession>A0A6A5K3F1</accession>
<evidence type="ECO:0000256" key="5">
    <source>
        <dbReference type="ARBA" id="ARBA00023242"/>
    </source>
</evidence>
<evidence type="ECO:0000313" key="9">
    <source>
        <dbReference type="EMBL" id="KAF1831589.1"/>
    </source>
</evidence>
<evidence type="ECO:0000256" key="1">
    <source>
        <dbReference type="ARBA" id="ARBA00004123"/>
    </source>
</evidence>
<feature type="region of interest" description="Disordered" evidence="7">
    <location>
        <begin position="121"/>
        <end position="144"/>
    </location>
</feature>
<feature type="compositionally biased region" description="Basic and acidic residues" evidence="7">
    <location>
        <begin position="121"/>
        <end position="141"/>
    </location>
</feature>
<dbReference type="PANTHER" id="PTHR11834:SF0">
    <property type="entry name" value="PROTEIN SCALLOPED"/>
    <property type="match status" value="1"/>
</dbReference>
<sequence>MQAQHPCVPPVEVPFLEDTSTDASSLQPRGVLQERSANQPQECPSGANPSQPKRSGGPHLTENAQTQRPVSAGTYYTGNEHAQHVGLAGFDYGASGKAGLYQKYREKQPVTTVAEVIQKDAAQKKEAERRKANGEPKDTRDNTVGPEWLEHAFWRAMVRWPLPGKRKYILNGRQRGRARNELIYDSIYRDTGIERNRKQISSHLQVLRPKFVGFPAILAYLPSTKTDTKRCQKTVRQSAKRTGAVSKYEYAASSPHLSQQFVPQSNAILSEDLESDLSSSPFTVADFTMLVGSQNRDQPDHYFTQLHPNGRLDGLNVTDASSWHRQHPEFDFFRSQTDIWRMSHRKVFVCDASIKVMTESRPNADLVITFNLYSYVNLSRMFESLECTTRFYDGGNMAPDPQLDNGRNDLKEHRTPCEFTRGPKGTAGNLRIDFGSPFWVDRMAKYTRFRYKDENCVRDSLLRLTATQNVYGIKLGGEAQCLFTVLWRFQQTRNSAEVGSMKWREVGFANCQMPSEKKWIQEQEYKAGDMENMEDGHEEEMDCPVSASEDISLYHQASQLPLGFSHPPTVHSYAVQPNHDHHHPQLSLDIMASIQPDLNISEPTTATDYLQQGFALSQTQDTVPSHAHDHDFHFNGGHISMSGAFEPAIHLSAYEDFASQSTSLQGLHALAGLEHDGFASLGLADGEHGQLVPVGANGNDVHDVTGLACCSTKPNWQHANLISHLENAAEQYHYHHDQASHGHEVLHAHDVYPHVSQGEEIVTHGLHDAHVDIVVHDGLWGLQSPFHEDTGSGAANGVDCRKFKEQAHGLGFGVLDLIERDERERGY</sequence>